<dbReference type="Pfam" id="PF00440">
    <property type="entry name" value="TetR_N"/>
    <property type="match status" value="1"/>
</dbReference>
<dbReference type="InterPro" id="IPR050109">
    <property type="entry name" value="HTH-type_TetR-like_transc_reg"/>
</dbReference>
<dbReference type="InterPro" id="IPR001647">
    <property type="entry name" value="HTH_TetR"/>
</dbReference>
<protein>
    <submittedName>
        <fullName evidence="4">AcrR family transcriptional regulator</fullName>
    </submittedName>
</protein>
<evidence type="ECO:0000313" key="5">
    <source>
        <dbReference type="Proteomes" id="UP000239485"/>
    </source>
</evidence>
<dbReference type="GO" id="GO:0000976">
    <property type="term" value="F:transcription cis-regulatory region binding"/>
    <property type="evidence" value="ECO:0007669"/>
    <property type="project" value="TreeGrafter"/>
</dbReference>
<dbReference type="AlphaFoldDB" id="A0A2S6IT30"/>
<feature type="domain" description="HTH tetR-type" evidence="3">
    <location>
        <begin position="9"/>
        <end position="69"/>
    </location>
</feature>
<dbReference type="PANTHER" id="PTHR30055:SF237">
    <property type="entry name" value="TRANSCRIPTIONAL REPRESSOR MCE3R"/>
    <property type="match status" value="1"/>
</dbReference>
<gene>
    <name evidence="4" type="ORF">CLV92_104220</name>
</gene>
<dbReference type="InterPro" id="IPR009057">
    <property type="entry name" value="Homeodomain-like_sf"/>
</dbReference>
<dbReference type="GO" id="GO:0003700">
    <property type="term" value="F:DNA-binding transcription factor activity"/>
    <property type="evidence" value="ECO:0007669"/>
    <property type="project" value="TreeGrafter"/>
</dbReference>
<proteinExistence type="predicted"/>
<keyword evidence="5" id="KW-1185">Reference proteome</keyword>
<reference evidence="4 5" key="1">
    <citation type="submission" date="2018-02" db="EMBL/GenBank/DDBJ databases">
        <title>Genomic Encyclopedia of Archaeal and Bacterial Type Strains, Phase II (KMG-II): from individual species to whole genera.</title>
        <authorList>
            <person name="Goeker M."/>
        </authorList>
    </citation>
    <scope>NUCLEOTIDE SEQUENCE [LARGE SCALE GENOMIC DNA]</scope>
    <source>
        <strain evidence="4 5">DSM 22857</strain>
    </source>
</reference>
<feature type="DNA-binding region" description="H-T-H motif" evidence="2">
    <location>
        <begin position="32"/>
        <end position="51"/>
    </location>
</feature>
<sequence>MDMARERRRLSAEDWAEAALQALGDGGLAAVAVEPLAARLGATKGSFYWHFANREALVTAALELWERRSTEATIASLTVEADPVQRLRMLFTRAAGRGEGNPAELAVRAAATNDTVAPVLRRVMQRRVGYLVGLFEEIGFGPAEAARRAMLAHTAYLGHGELETRLPGTLPLDRAGGLPAYVDSVLTLLLADAPRQAEEAPR</sequence>
<dbReference type="Proteomes" id="UP000239485">
    <property type="component" value="Unassembled WGS sequence"/>
</dbReference>
<keyword evidence="1 2" id="KW-0238">DNA-binding</keyword>
<dbReference type="Gene3D" id="1.10.357.10">
    <property type="entry name" value="Tetracycline Repressor, domain 2"/>
    <property type="match status" value="1"/>
</dbReference>
<evidence type="ECO:0000259" key="3">
    <source>
        <dbReference type="PROSITE" id="PS50977"/>
    </source>
</evidence>
<name>A0A2S6IT30_9ACTN</name>
<evidence type="ECO:0000256" key="1">
    <source>
        <dbReference type="ARBA" id="ARBA00023125"/>
    </source>
</evidence>
<evidence type="ECO:0000313" key="4">
    <source>
        <dbReference type="EMBL" id="PPK97399.1"/>
    </source>
</evidence>
<dbReference type="EMBL" id="PTJD01000004">
    <property type="protein sequence ID" value="PPK97399.1"/>
    <property type="molecule type" value="Genomic_DNA"/>
</dbReference>
<dbReference type="PANTHER" id="PTHR30055">
    <property type="entry name" value="HTH-TYPE TRANSCRIPTIONAL REGULATOR RUTR"/>
    <property type="match status" value="1"/>
</dbReference>
<dbReference type="OrthoDB" id="3218408at2"/>
<dbReference type="PROSITE" id="PS50977">
    <property type="entry name" value="HTH_TETR_2"/>
    <property type="match status" value="1"/>
</dbReference>
<dbReference type="SUPFAM" id="SSF46689">
    <property type="entry name" value="Homeodomain-like"/>
    <property type="match status" value="1"/>
</dbReference>
<evidence type="ECO:0000256" key="2">
    <source>
        <dbReference type="PROSITE-ProRule" id="PRU00335"/>
    </source>
</evidence>
<organism evidence="4 5">
    <name type="scientific">Kineococcus xinjiangensis</name>
    <dbReference type="NCBI Taxonomy" id="512762"/>
    <lineage>
        <taxon>Bacteria</taxon>
        <taxon>Bacillati</taxon>
        <taxon>Actinomycetota</taxon>
        <taxon>Actinomycetes</taxon>
        <taxon>Kineosporiales</taxon>
        <taxon>Kineosporiaceae</taxon>
        <taxon>Kineococcus</taxon>
    </lineage>
</organism>
<accession>A0A2S6IT30</accession>
<comment type="caution">
    <text evidence="4">The sequence shown here is derived from an EMBL/GenBank/DDBJ whole genome shotgun (WGS) entry which is preliminary data.</text>
</comment>